<organism evidence="2 3">
    <name type="scientific">Legionella jordanis</name>
    <dbReference type="NCBI Taxonomy" id="456"/>
    <lineage>
        <taxon>Bacteria</taxon>
        <taxon>Pseudomonadati</taxon>
        <taxon>Pseudomonadota</taxon>
        <taxon>Gammaproteobacteria</taxon>
        <taxon>Legionellales</taxon>
        <taxon>Legionellaceae</taxon>
        <taxon>Legionella</taxon>
    </lineage>
</organism>
<sequence length="309" mass="35072">MDAHKIPAGIIELYQLIAFSHDFDMNSVKRIISSSNFSLFLNSQNQEQPFAEKEFSAYHEHCFETPLLAICHIASQHHHRISDGDLAEIIAHLLALHANPNVSDAEGNTPILLLASSDPERQHLTASIELLMKAGAEINATNFENKSALHLAFARMNFSLATRLYYDLGAKVMFDQNNNCFLHECEEHGIDELLEHIDELVRHLKLHHLISNFPEEKDEIYAFLLRDSSGQEVISVCQQQLMPITPRALCYCLDKIANEAVASALFNNLQKRLYGIYSWSAALSHFGFFPSISPDMDIGRDHDFRNQRL</sequence>
<accession>A0A0W0V9I2</accession>
<gene>
    <name evidence="2" type="ORF">Ljor_1060</name>
</gene>
<name>A0A0W0V9I2_9GAMM</name>
<dbReference type="Gene3D" id="1.25.40.20">
    <property type="entry name" value="Ankyrin repeat-containing domain"/>
    <property type="match status" value="1"/>
</dbReference>
<proteinExistence type="predicted"/>
<dbReference type="InterPro" id="IPR002110">
    <property type="entry name" value="Ankyrin_rpt"/>
</dbReference>
<protein>
    <submittedName>
        <fullName evidence="2">Ankyrin repeats (3 copies)</fullName>
    </submittedName>
</protein>
<keyword evidence="1" id="KW-0040">ANK repeat</keyword>
<feature type="repeat" description="ANK" evidence="1">
    <location>
        <begin position="106"/>
        <end position="143"/>
    </location>
</feature>
<evidence type="ECO:0000313" key="3">
    <source>
        <dbReference type="Proteomes" id="UP000055035"/>
    </source>
</evidence>
<dbReference type="Proteomes" id="UP000055035">
    <property type="component" value="Unassembled WGS sequence"/>
</dbReference>
<dbReference type="PROSITE" id="PS50088">
    <property type="entry name" value="ANK_REPEAT"/>
    <property type="match status" value="1"/>
</dbReference>
<dbReference type="SUPFAM" id="SSF48403">
    <property type="entry name" value="Ankyrin repeat"/>
    <property type="match status" value="1"/>
</dbReference>
<dbReference type="PATRIC" id="fig|456.5.peg.1128"/>
<reference evidence="2 3" key="1">
    <citation type="submission" date="2015-11" db="EMBL/GenBank/DDBJ databases">
        <title>Genomic analysis of 38 Legionella species identifies large and diverse effector repertoires.</title>
        <authorList>
            <person name="Burstein D."/>
            <person name="Amaro F."/>
            <person name="Zusman T."/>
            <person name="Lifshitz Z."/>
            <person name="Cohen O."/>
            <person name="Gilbert J.A."/>
            <person name="Pupko T."/>
            <person name="Shuman H.A."/>
            <person name="Segal G."/>
        </authorList>
    </citation>
    <scope>NUCLEOTIDE SEQUENCE [LARGE SCALE GENOMIC DNA]</scope>
    <source>
        <strain evidence="2 3">BL-540</strain>
    </source>
</reference>
<keyword evidence="3" id="KW-1185">Reference proteome</keyword>
<dbReference type="InterPro" id="IPR036770">
    <property type="entry name" value="Ankyrin_rpt-contain_sf"/>
</dbReference>
<dbReference type="EMBL" id="LNYJ01000011">
    <property type="protein sequence ID" value="KTD16754.1"/>
    <property type="molecule type" value="Genomic_DNA"/>
</dbReference>
<evidence type="ECO:0000313" key="2">
    <source>
        <dbReference type="EMBL" id="KTD16754.1"/>
    </source>
</evidence>
<comment type="caution">
    <text evidence="2">The sequence shown here is derived from an EMBL/GenBank/DDBJ whole genome shotgun (WGS) entry which is preliminary data.</text>
</comment>
<evidence type="ECO:0000256" key="1">
    <source>
        <dbReference type="PROSITE-ProRule" id="PRU00023"/>
    </source>
</evidence>
<dbReference type="RefSeq" id="WP_126320082.1">
    <property type="nucleotide sequence ID" value="NZ_CAAAIC010000002.1"/>
</dbReference>
<dbReference type="AlphaFoldDB" id="A0A0W0V9I2"/>